<feature type="region of interest" description="Disordered" evidence="1">
    <location>
        <begin position="197"/>
        <end position="220"/>
    </location>
</feature>
<reference evidence="3" key="1">
    <citation type="journal article" date="2023" name="Insect Mol. Biol.">
        <title>Genome sequencing provides insights into the evolution of gene families encoding plant cell wall-degrading enzymes in longhorned beetles.</title>
        <authorList>
            <person name="Shin N.R."/>
            <person name="Okamura Y."/>
            <person name="Kirsch R."/>
            <person name="Pauchet Y."/>
        </authorList>
    </citation>
    <scope>NUCLEOTIDE SEQUENCE</scope>
    <source>
        <strain evidence="3">MMC_N1</strain>
    </source>
</reference>
<gene>
    <name evidence="3" type="ORF">NQ317_011469</name>
</gene>
<accession>A0ABQ9J291</accession>
<feature type="compositionally biased region" description="Polar residues" evidence="1">
    <location>
        <begin position="91"/>
        <end position="101"/>
    </location>
</feature>
<feature type="region of interest" description="Disordered" evidence="1">
    <location>
        <begin position="115"/>
        <end position="134"/>
    </location>
</feature>
<feature type="compositionally biased region" description="Low complexity" evidence="1">
    <location>
        <begin position="119"/>
        <end position="134"/>
    </location>
</feature>
<evidence type="ECO:0000313" key="3">
    <source>
        <dbReference type="EMBL" id="KAJ8971677.1"/>
    </source>
</evidence>
<evidence type="ECO:0000256" key="2">
    <source>
        <dbReference type="SAM" id="Phobius"/>
    </source>
</evidence>
<feature type="region of interest" description="Disordered" evidence="1">
    <location>
        <begin position="69"/>
        <end position="101"/>
    </location>
</feature>
<keyword evidence="2" id="KW-0472">Membrane</keyword>
<keyword evidence="4" id="KW-1185">Reference proteome</keyword>
<evidence type="ECO:0000256" key="1">
    <source>
        <dbReference type="SAM" id="MobiDB-lite"/>
    </source>
</evidence>
<dbReference type="Proteomes" id="UP001162164">
    <property type="component" value="Unassembled WGS sequence"/>
</dbReference>
<comment type="caution">
    <text evidence="3">The sequence shown here is derived from an EMBL/GenBank/DDBJ whole genome shotgun (WGS) entry which is preliminary data.</text>
</comment>
<feature type="transmembrane region" description="Helical" evidence="2">
    <location>
        <begin position="254"/>
        <end position="274"/>
    </location>
</feature>
<evidence type="ECO:0000313" key="4">
    <source>
        <dbReference type="Proteomes" id="UP001162164"/>
    </source>
</evidence>
<sequence length="275" mass="29904">MWIDSSIQNRRQTFIDDLSTELENPSEKNDNFTFQTLAIAQSPPQIPSSIRNARTPLLISPSPSEVYPWSTIQQEEPRERLPSRVTPPRITPSTWLPASNSPTFGNSPPGDFFSTSMLGSRSRPSSWGRSSSWESTAQVGVNTVQMHPEMPATQSSSPSTPRQDWAVTMSAWDVRGQPGIREGVNIGNVGNVGNFGHIGNSRPGSSSYPYSRPTSSGEHISETTTAWYPAAGNQLADEVEEPNQLGLQNFKNSASFVTAATSTLILLATILGIIV</sequence>
<organism evidence="3 4">
    <name type="scientific">Molorchus minor</name>
    <dbReference type="NCBI Taxonomy" id="1323400"/>
    <lineage>
        <taxon>Eukaryota</taxon>
        <taxon>Metazoa</taxon>
        <taxon>Ecdysozoa</taxon>
        <taxon>Arthropoda</taxon>
        <taxon>Hexapoda</taxon>
        <taxon>Insecta</taxon>
        <taxon>Pterygota</taxon>
        <taxon>Neoptera</taxon>
        <taxon>Endopterygota</taxon>
        <taxon>Coleoptera</taxon>
        <taxon>Polyphaga</taxon>
        <taxon>Cucujiformia</taxon>
        <taxon>Chrysomeloidea</taxon>
        <taxon>Cerambycidae</taxon>
        <taxon>Lamiinae</taxon>
        <taxon>Monochamini</taxon>
        <taxon>Molorchus</taxon>
    </lineage>
</organism>
<keyword evidence="2" id="KW-0812">Transmembrane</keyword>
<name>A0ABQ9J291_9CUCU</name>
<dbReference type="EMBL" id="JAPWTJ010001447">
    <property type="protein sequence ID" value="KAJ8971677.1"/>
    <property type="molecule type" value="Genomic_DNA"/>
</dbReference>
<feature type="compositionally biased region" description="Low complexity" evidence="1">
    <location>
        <begin position="197"/>
        <end position="217"/>
    </location>
</feature>
<keyword evidence="2" id="KW-1133">Transmembrane helix</keyword>
<protein>
    <submittedName>
        <fullName evidence="3">Uncharacterized protein</fullName>
    </submittedName>
</protein>
<proteinExistence type="predicted"/>